<dbReference type="EMBL" id="SIJK02000063">
    <property type="protein sequence ID" value="MBP1468287.1"/>
    <property type="molecule type" value="Genomic_DNA"/>
</dbReference>
<protein>
    <submittedName>
        <fullName evidence="1">Uncharacterized protein</fullName>
    </submittedName>
</protein>
<dbReference type="RefSeq" id="WP_135480889.1">
    <property type="nucleotide sequence ID" value="NZ_SIJK02000063.1"/>
</dbReference>
<organism evidence="1 2">
    <name type="scientific">Candidatus Chloroploca mongolica</name>
    <dbReference type="NCBI Taxonomy" id="2528176"/>
    <lineage>
        <taxon>Bacteria</taxon>
        <taxon>Bacillati</taxon>
        <taxon>Chloroflexota</taxon>
        <taxon>Chloroflexia</taxon>
        <taxon>Chloroflexales</taxon>
        <taxon>Chloroflexineae</taxon>
        <taxon>Oscillochloridaceae</taxon>
        <taxon>Candidatus Chloroploca</taxon>
    </lineage>
</organism>
<proteinExistence type="predicted"/>
<evidence type="ECO:0000313" key="1">
    <source>
        <dbReference type="EMBL" id="MBP1468287.1"/>
    </source>
</evidence>
<comment type="caution">
    <text evidence="1">The sequence shown here is derived from an EMBL/GenBank/DDBJ whole genome shotgun (WGS) entry which is preliminary data.</text>
</comment>
<name>A0ABS4DFS8_9CHLR</name>
<evidence type="ECO:0000313" key="2">
    <source>
        <dbReference type="Proteomes" id="UP001193081"/>
    </source>
</evidence>
<sequence>MSDNLWFFLANESFRQRGEGFQREWSFHMLAAKRGLGMPLTRSLPFAEQIRVGNQTYGHQPFARDLLFNPSTFWLNVRSLNDELQDKPPSTTSLGFHLLRHAFPRSIGASNPPEGIATHTAFERDWTFHQEAIRLKLGMALSGNYAISPEPNLLVQLQVFAGDTLYSTEPPFRDALRLSDLAPDDPLYHPLWFEAYKVAQALFGNETFGFNPHFHNAAREARLGAPLSGWYRTSHEGVPYDMQIFAFDTLYSPLAGPILRWSQLDLPQEVRDFPEPSGDEPIPVTGEGKIPSTQFVSQWLKDHPTTPDPIRKLIRLALRVLYEVNDSRVLAILTAKQRAQMRGSPDVVCADLVSMCLKEAGVNTLWNVTQPPGTAYRGDRAANYFRPEPHHPLLRYVPDHEPWLPGDILVYKDFFHAVAGWLPDEYHHVVIYVGPFSGKDRGGRVYPESRTYSVVSSSIYSPYTSGATRDNAARASYFGYGSIVRVRHREIEQLYRDAGIIA</sequence>
<accession>A0ABS4DFS8</accession>
<dbReference type="Proteomes" id="UP001193081">
    <property type="component" value="Unassembled WGS sequence"/>
</dbReference>
<reference evidence="1 2" key="1">
    <citation type="submission" date="2021-03" db="EMBL/GenBank/DDBJ databases">
        <authorList>
            <person name="Grouzdev D.S."/>
        </authorList>
    </citation>
    <scope>NUCLEOTIDE SEQUENCE [LARGE SCALE GENOMIC DNA]</scope>
    <source>
        <strain evidence="1 2">M50-1</strain>
    </source>
</reference>
<keyword evidence="2" id="KW-1185">Reference proteome</keyword>
<gene>
    <name evidence="1" type="ORF">EYB53_021430</name>
</gene>